<dbReference type="EMBL" id="CAJVPT010044102">
    <property type="protein sequence ID" value="CAG8733695.1"/>
    <property type="molecule type" value="Genomic_DNA"/>
</dbReference>
<feature type="non-terminal residue" evidence="1">
    <location>
        <position position="1"/>
    </location>
</feature>
<feature type="non-terminal residue" evidence="1">
    <location>
        <position position="355"/>
    </location>
</feature>
<keyword evidence="2" id="KW-1185">Reference proteome</keyword>
<reference evidence="1" key="1">
    <citation type="submission" date="2021-06" db="EMBL/GenBank/DDBJ databases">
        <authorList>
            <person name="Kallberg Y."/>
            <person name="Tangrot J."/>
            <person name="Rosling A."/>
        </authorList>
    </citation>
    <scope>NUCLEOTIDE SEQUENCE</scope>
    <source>
        <strain evidence="1">CL356</strain>
    </source>
</reference>
<gene>
    <name evidence="1" type="ORF">ACOLOM_LOCUS11789</name>
</gene>
<proteinExistence type="predicted"/>
<evidence type="ECO:0000313" key="2">
    <source>
        <dbReference type="Proteomes" id="UP000789525"/>
    </source>
</evidence>
<accession>A0ACA9Q268</accession>
<protein>
    <submittedName>
        <fullName evidence="1">110_t:CDS:1</fullName>
    </submittedName>
</protein>
<evidence type="ECO:0000313" key="1">
    <source>
        <dbReference type="EMBL" id="CAG8733695.1"/>
    </source>
</evidence>
<name>A0ACA9Q268_9GLOM</name>
<comment type="caution">
    <text evidence="1">The sequence shown here is derived from an EMBL/GenBank/DDBJ whole genome shotgun (WGS) entry which is preliminary data.</text>
</comment>
<sequence length="355" mass="37437">NTEKPSSLSDITTAAGWDIIECDPNSIGPQDIRLVCTERDRGCNQLFEDGEENTIVRLPDNCAGGPFARVVKSWIPEDQSLPARLLKRQLDSPVRALTLDFDFAQIPESNGKVWITASATNSQAQRNALTQSAAKRSLQPLRHASRAGQANAVVRTFVGASKRVSHETRRRRGFFDFVDSAVGTVSDAAKGAIDRVGDVANQVGETVGNVADQAVDTIGDVANQVGDKLNDVGNAIVDGAQDTANAVQDGISNVGDSIGEIIDDATGAVAAFVHAVDGANDFNETISKNLRVLDIHETFPVFSASLNCPAQGAIPAFDTSISVTAAVKAQVDAEVGFIVVGSIVPPRVDDVAFTA</sequence>
<dbReference type="Proteomes" id="UP000789525">
    <property type="component" value="Unassembled WGS sequence"/>
</dbReference>
<organism evidence="1 2">
    <name type="scientific">Acaulospora colombiana</name>
    <dbReference type="NCBI Taxonomy" id="27376"/>
    <lineage>
        <taxon>Eukaryota</taxon>
        <taxon>Fungi</taxon>
        <taxon>Fungi incertae sedis</taxon>
        <taxon>Mucoromycota</taxon>
        <taxon>Glomeromycotina</taxon>
        <taxon>Glomeromycetes</taxon>
        <taxon>Diversisporales</taxon>
        <taxon>Acaulosporaceae</taxon>
        <taxon>Acaulospora</taxon>
    </lineage>
</organism>